<dbReference type="InterPro" id="IPR001251">
    <property type="entry name" value="CRAL-TRIO_dom"/>
</dbReference>
<gene>
    <name evidence="3" type="ORF">L201_000506</name>
</gene>
<dbReference type="PANTHER" id="PTHR45808:SF2">
    <property type="entry name" value="RHO GTPASE-ACTIVATING PROTEIN 68F"/>
    <property type="match status" value="1"/>
</dbReference>
<dbReference type="GO" id="GO:0005737">
    <property type="term" value="C:cytoplasm"/>
    <property type="evidence" value="ECO:0007669"/>
    <property type="project" value="TreeGrafter"/>
</dbReference>
<dbReference type="EMBL" id="CP144098">
    <property type="protein sequence ID" value="WWC85640.1"/>
    <property type="molecule type" value="Genomic_DNA"/>
</dbReference>
<dbReference type="GO" id="GO:0005096">
    <property type="term" value="F:GTPase activator activity"/>
    <property type="evidence" value="ECO:0007669"/>
    <property type="project" value="TreeGrafter"/>
</dbReference>
<dbReference type="InterPro" id="IPR036865">
    <property type="entry name" value="CRAL-TRIO_dom_sf"/>
</dbReference>
<dbReference type="InterPro" id="IPR008936">
    <property type="entry name" value="Rho_GTPase_activation_prot"/>
</dbReference>
<dbReference type="RefSeq" id="XP_066072403.1">
    <property type="nucleotide sequence ID" value="XM_066216306.1"/>
</dbReference>
<dbReference type="Proteomes" id="UP001355207">
    <property type="component" value="Chromosome 1"/>
</dbReference>
<feature type="compositionally biased region" description="Polar residues" evidence="1">
    <location>
        <begin position="11"/>
        <end position="58"/>
    </location>
</feature>
<evidence type="ECO:0000256" key="1">
    <source>
        <dbReference type="SAM" id="MobiDB-lite"/>
    </source>
</evidence>
<dbReference type="PROSITE" id="PS50238">
    <property type="entry name" value="RHOGAP"/>
    <property type="match status" value="1"/>
</dbReference>
<dbReference type="SMART" id="SM00324">
    <property type="entry name" value="RhoGAP"/>
    <property type="match status" value="1"/>
</dbReference>
<dbReference type="CDD" id="cd00159">
    <property type="entry name" value="RhoGAP"/>
    <property type="match status" value="1"/>
</dbReference>
<dbReference type="Pfam" id="PF00620">
    <property type="entry name" value="RhoGAP"/>
    <property type="match status" value="1"/>
</dbReference>
<protein>
    <recommendedName>
        <fullName evidence="2">Rho-GAP domain-containing protein</fullName>
    </recommendedName>
</protein>
<dbReference type="PANTHER" id="PTHR45808">
    <property type="entry name" value="RHO GTPASE-ACTIVATING PROTEIN 68F"/>
    <property type="match status" value="1"/>
</dbReference>
<evidence type="ECO:0000313" key="3">
    <source>
        <dbReference type="EMBL" id="WWC85640.1"/>
    </source>
</evidence>
<name>A0AAX4JM79_9TREE</name>
<dbReference type="GeneID" id="91091178"/>
<evidence type="ECO:0000259" key="2">
    <source>
        <dbReference type="PROSITE" id="PS50238"/>
    </source>
</evidence>
<dbReference type="Gene3D" id="3.40.525.10">
    <property type="entry name" value="CRAL-TRIO lipid binding domain"/>
    <property type="match status" value="1"/>
</dbReference>
<feature type="compositionally biased region" description="Basic and acidic residues" evidence="1">
    <location>
        <begin position="78"/>
        <end position="99"/>
    </location>
</feature>
<feature type="region of interest" description="Disordered" evidence="1">
    <location>
        <begin position="1"/>
        <end position="120"/>
    </location>
</feature>
<organism evidence="3 4">
    <name type="scientific">Kwoniella dendrophila CBS 6074</name>
    <dbReference type="NCBI Taxonomy" id="1295534"/>
    <lineage>
        <taxon>Eukaryota</taxon>
        <taxon>Fungi</taxon>
        <taxon>Dikarya</taxon>
        <taxon>Basidiomycota</taxon>
        <taxon>Agaricomycotina</taxon>
        <taxon>Tremellomycetes</taxon>
        <taxon>Tremellales</taxon>
        <taxon>Cryptococcaceae</taxon>
        <taxon>Kwoniella</taxon>
    </lineage>
</organism>
<dbReference type="InterPro" id="IPR000198">
    <property type="entry name" value="RhoGAP_dom"/>
</dbReference>
<evidence type="ECO:0000313" key="4">
    <source>
        <dbReference type="Proteomes" id="UP001355207"/>
    </source>
</evidence>
<dbReference type="AlphaFoldDB" id="A0AAX4JM79"/>
<proteinExistence type="predicted"/>
<feature type="compositionally biased region" description="Low complexity" evidence="1">
    <location>
        <begin position="100"/>
        <end position="114"/>
    </location>
</feature>
<reference evidence="3 4" key="1">
    <citation type="submission" date="2024-01" db="EMBL/GenBank/DDBJ databases">
        <title>Comparative genomics of Cryptococcus and Kwoniella reveals pathogenesis evolution and contrasting modes of karyotype evolution via chromosome fusion or intercentromeric recombination.</title>
        <authorList>
            <person name="Coelho M.A."/>
            <person name="David-Palma M."/>
            <person name="Shea T."/>
            <person name="Bowers K."/>
            <person name="McGinley-Smith S."/>
            <person name="Mohammad A.W."/>
            <person name="Gnirke A."/>
            <person name="Yurkov A.M."/>
            <person name="Nowrousian M."/>
            <person name="Sun S."/>
            <person name="Cuomo C.A."/>
            <person name="Heitman J."/>
        </authorList>
    </citation>
    <scope>NUCLEOTIDE SEQUENCE [LARGE SCALE GENOMIC DNA]</scope>
    <source>
        <strain evidence="3 4">CBS 6074</strain>
    </source>
</reference>
<dbReference type="CDD" id="cd00170">
    <property type="entry name" value="SEC14"/>
    <property type="match status" value="1"/>
</dbReference>
<dbReference type="SUPFAM" id="SSF52087">
    <property type="entry name" value="CRAL/TRIO domain"/>
    <property type="match status" value="1"/>
</dbReference>
<sequence>MFNPPLPPLQGDTQANGSSTSPSKSNNALMHTLSRLSQSTSRPSMDSESSDQGLTRQTMKLGKEAWRRSGLGSLWGKSNDDSETKLRSDDPRNKSRSDETSSSSRHSIESTYSTTASLSQLRSQPLDTSLILYPTLTVHPPPVNHNILVLSLSHVSSAPPTLSNDELFNIVLRRLEPWVGEEGEGGYVLIILADEEGNIKGKEKETRKLPGITWWVWRWKRLPRKYRKNLKRLYIVRPSLFTRTLLPFIVPFISPKSYSKLHPVPCLISLYHEHGVSLHGIDLSLSALITEARTLQVNPGLLPPISTKKSLDDRPPLKRVDSGSSLASWGYQTISSAVETAASYLPLPPFGFYETQGKLPTGNSGYWGRNVDELLQEYGGSLPPLLTELRKVILTECVSTEGVFRRSSNSSLLPAIITLLDLSTSRQPRLPWSDLAKEDPLLPPKILSRFLAELREPIIKEDLYVIIRGTTSMDDVKMKFIPSLSTSNRQILSYLIHLFHDLSLHAEQTKMTSLNLAIVIAPVLISGLDPIEDTILCLEPDKPLPVGLKAMAEKNGIKSGQGTLVGLLELWIQNYLEISGDQADKKRNDDGLMGSRRHSLLASAH</sequence>
<dbReference type="Pfam" id="PF13716">
    <property type="entry name" value="CRAL_TRIO_2"/>
    <property type="match status" value="1"/>
</dbReference>
<dbReference type="GO" id="GO:0007264">
    <property type="term" value="P:small GTPase-mediated signal transduction"/>
    <property type="evidence" value="ECO:0007669"/>
    <property type="project" value="TreeGrafter"/>
</dbReference>
<feature type="domain" description="Rho-GAP" evidence="2">
    <location>
        <begin position="369"/>
        <end position="579"/>
    </location>
</feature>
<keyword evidence="4" id="KW-1185">Reference proteome</keyword>
<dbReference type="SUPFAM" id="SSF48350">
    <property type="entry name" value="GTPase activation domain, GAP"/>
    <property type="match status" value="1"/>
</dbReference>
<accession>A0AAX4JM79</accession>
<dbReference type="Gene3D" id="1.10.555.10">
    <property type="entry name" value="Rho GTPase activation protein"/>
    <property type="match status" value="1"/>
</dbReference>